<name>A0A2P5YJP9_GOSBA</name>
<evidence type="ECO:0000256" key="1">
    <source>
        <dbReference type="SAM" id="MobiDB-lite"/>
    </source>
</evidence>
<evidence type="ECO:0000313" key="3">
    <source>
        <dbReference type="Proteomes" id="UP000239757"/>
    </source>
</evidence>
<protein>
    <submittedName>
        <fullName evidence="2">Uncharacterized protein</fullName>
    </submittedName>
</protein>
<gene>
    <name evidence="2" type="ORF">GOBAR_AA04794</name>
</gene>
<feature type="region of interest" description="Disordered" evidence="1">
    <location>
        <begin position="88"/>
        <end position="107"/>
    </location>
</feature>
<reference evidence="2 3" key="1">
    <citation type="submission" date="2015-01" db="EMBL/GenBank/DDBJ databases">
        <title>Genome of allotetraploid Gossypium barbadense reveals genomic plasticity and fiber elongation in cotton evolution.</title>
        <authorList>
            <person name="Chen X."/>
            <person name="Liu X."/>
            <person name="Zhao B."/>
            <person name="Zheng H."/>
            <person name="Hu Y."/>
            <person name="Lu G."/>
            <person name="Yang C."/>
            <person name="Chen J."/>
            <person name="Shan C."/>
            <person name="Zhang L."/>
            <person name="Zhou Y."/>
            <person name="Wang L."/>
            <person name="Guo W."/>
            <person name="Bai Y."/>
            <person name="Ruan J."/>
            <person name="Shangguan X."/>
            <person name="Mao Y."/>
            <person name="Jiang J."/>
            <person name="Zhu Y."/>
            <person name="Lei J."/>
            <person name="Kang H."/>
            <person name="Chen S."/>
            <person name="He X."/>
            <person name="Wang R."/>
            <person name="Wang Y."/>
            <person name="Chen J."/>
            <person name="Wang L."/>
            <person name="Yu S."/>
            <person name="Wang B."/>
            <person name="Wei J."/>
            <person name="Song S."/>
            <person name="Lu X."/>
            <person name="Gao Z."/>
            <person name="Gu W."/>
            <person name="Deng X."/>
            <person name="Ma D."/>
            <person name="Wang S."/>
            <person name="Liang W."/>
            <person name="Fang L."/>
            <person name="Cai C."/>
            <person name="Zhu X."/>
            <person name="Zhou B."/>
            <person name="Zhang Y."/>
            <person name="Chen Z."/>
            <person name="Xu S."/>
            <person name="Zhu R."/>
            <person name="Wang S."/>
            <person name="Zhang T."/>
            <person name="Zhao G."/>
        </authorList>
    </citation>
    <scope>NUCLEOTIDE SEQUENCE [LARGE SCALE GENOMIC DNA]</scope>
    <source>
        <strain evidence="3">cv. Xinhai21</strain>
        <tissue evidence="2">Leaf</tissue>
    </source>
</reference>
<dbReference type="EMBL" id="KZ663105">
    <property type="protein sequence ID" value="PPS15778.1"/>
    <property type="molecule type" value="Genomic_DNA"/>
</dbReference>
<proteinExistence type="predicted"/>
<evidence type="ECO:0000313" key="2">
    <source>
        <dbReference type="EMBL" id="PPS15778.1"/>
    </source>
</evidence>
<dbReference type="OrthoDB" id="10473563at2759"/>
<organism evidence="2 3">
    <name type="scientific">Gossypium barbadense</name>
    <name type="common">Sea Island cotton</name>
    <name type="synonym">Hibiscus barbadensis</name>
    <dbReference type="NCBI Taxonomy" id="3634"/>
    <lineage>
        <taxon>Eukaryota</taxon>
        <taxon>Viridiplantae</taxon>
        <taxon>Streptophyta</taxon>
        <taxon>Embryophyta</taxon>
        <taxon>Tracheophyta</taxon>
        <taxon>Spermatophyta</taxon>
        <taxon>Magnoliopsida</taxon>
        <taxon>eudicotyledons</taxon>
        <taxon>Gunneridae</taxon>
        <taxon>Pentapetalae</taxon>
        <taxon>rosids</taxon>
        <taxon>malvids</taxon>
        <taxon>Malvales</taxon>
        <taxon>Malvaceae</taxon>
        <taxon>Malvoideae</taxon>
        <taxon>Gossypium</taxon>
    </lineage>
</organism>
<dbReference type="AlphaFoldDB" id="A0A2P5YJP9"/>
<sequence>MKLHSFTLVEFLQKEGGRENINLLTAPTNHRVVVDTGINHNSGENLSETDSISCELNEAMDIGSLISGTSKKRKTIVEVVRISCASEEEGSSAQLERRTPTSPMASPPPVIFARSPIALNKDTPPSAPCIFLFLPTIEEALVEGDGSLFPWHEKLSTKDYPYNLNGVAHKW</sequence>
<accession>A0A2P5YJP9</accession>
<dbReference type="Proteomes" id="UP000239757">
    <property type="component" value="Unassembled WGS sequence"/>
</dbReference>